<proteinExistence type="predicted"/>
<evidence type="ECO:0000313" key="2">
    <source>
        <dbReference type="Proteomes" id="UP000679950"/>
    </source>
</evidence>
<name>A0ABQ4KLC5_9BACI</name>
<keyword evidence="2" id="KW-1185">Reference proteome</keyword>
<accession>A0ABQ4KLC5</accession>
<reference evidence="1 2" key="1">
    <citation type="submission" date="2021-03" db="EMBL/GenBank/DDBJ databases">
        <title>Antimicrobial resistance genes in bacteria isolated from Japanese honey, and their potential for conferring macrolide and lincosamide resistance in the American foulbrood pathogen Paenibacillus larvae.</title>
        <authorList>
            <person name="Okamoto M."/>
            <person name="Kumagai M."/>
            <person name="Kanamori H."/>
            <person name="Takamatsu D."/>
        </authorList>
    </citation>
    <scope>NUCLEOTIDE SEQUENCE [LARGE SCALE GENOMIC DNA]</scope>
    <source>
        <strain evidence="1 2">J8TS2</strain>
    </source>
</reference>
<comment type="caution">
    <text evidence="1">The sequence shown here is derived from an EMBL/GenBank/DDBJ whole genome shotgun (WGS) entry which is preliminary data.</text>
</comment>
<sequence>MSDDTLKLEEVGEFFEFKGITAERDFALSQFTESRNAFHEGTIRQVRFIYLQIPKDLQIQENDDLYFNYTGEVEVE</sequence>
<gene>
    <name evidence="1" type="ORF">J8TS2_30690</name>
</gene>
<organism evidence="1 2">
    <name type="scientific">Lederbergia ruris</name>
    <dbReference type="NCBI Taxonomy" id="217495"/>
    <lineage>
        <taxon>Bacteria</taxon>
        <taxon>Bacillati</taxon>
        <taxon>Bacillota</taxon>
        <taxon>Bacilli</taxon>
        <taxon>Bacillales</taxon>
        <taxon>Bacillaceae</taxon>
        <taxon>Lederbergia</taxon>
    </lineage>
</organism>
<dbReference type="EMBL" id="BORB01000029">
    <property type="protein sequence ID" value="GIN58750.1"/>
    <property type="molecule type" value="Genomic_DNA"/>
</dbReference>
<protein>
    <submittedName>
        <fullName evidence="1">Uncharacterized protein</fullName>
    </submittedName>
</protein>
<dbReference type="Proteomes" id="UP000679950">
    <property type="component" value="Unassembled WGS sequence"/>
</dbReference>
<evidence type="ECO:0000313" key="1">
    <source>
        <dbReference type="EMBL" id="GIN58750.1"/>
    </source>
</evidence>